<dbReference type="EMBL" id="JAGYPN010000001">
    <property type="protein sequence ID" value="MBS4221790.1"/>
    <property type="molecule type" value="Genomic_DNA"/>
</dbReference>
<dbReference type="Proteomes" id="UP000676456">
    <property type="component" value="Unassembled WGS sequence"/>
</dbReference>
<dbReference type="AlphaFoldDB" id="A0A942Z3W9"/>
<evidence type="ECO:0000313" key="1">
    <source>
        <dbReference type="EMBL" id="MBS4221790.1"/>
    </source>
</evidence>
<evidence type="ECO:0000313" key="2">
    <source>
        <dbReference type="Proteomes" id="UP000676456"/>
    </source>
</evidence>
<accession>A0A942Z3W9</accession>
<reference evidence="1 2" key="1">
    <citation type="submission" date="2021-05" db="EMBL/GenBank/DDBJ databases">
        <title>Novel Bacillus species.</title>
        <authorList>
            <person name="Liu G."/>
        </authorList>
    </citation>
    <scope>NUCLEOTIDE SEQUENCE [LARGE SCALE GENOMIC DNA]</scope>
    <source>
        <strain evidence="1 2">FJAT-49682</strain>
    </source>
</reference>
<dbReference type="RefSeq" id="WP_213096786.1">
    <property type="nucleotide sequence ID" value="NZ_JAGYPN010000001.1"/>
</dbReference>
<proteinExistence type="predicted"/>
<protein>
    <submittedName>
        <fullName evidence="1">Uncharacterized protein</fullName>
    </submittedName>
</protein>
<keyword evidence="2" id="KW-1185">Reference proteome</keyword>
<gene>
    <name evidence="1" type="ORF">KHA91_03330</name>
</gene>
<comment type="caution">
    <text evidence="1">The sequence shown here is derived from an EMBL/GenBank/DDBJ whole genome shotgun (WGS) entry which is preliminary data.</text>
</comment>
<name>A0A942Z3W9_9BACI</name>
<sequence>MKRMPFEPPTEHYDERIKAIDEQICYLIKKRKDLSNNNPSFPTKQLITAWSKKYNFYEDFLNSVFADFLNENIYKPVVEPKRLLKNIPILKSLPSSEHQENGYIRSSGVGKESSGPGYIPNFKGETIHLLRLN</sequence>
<organism evidence="1 2">
    <name type="scientific">Lederbergia citrea</name>
    <dbReference type="NCBI Taxonomy" id="2833581"/>
    <lineage>
        <taxon>Bacteria</taxon>
        <taxon>Bacillati</taxon>
        <taxon>Bacillota</taxon>
        <taxon>Bacilli</taxon>
        <taxon>Bacillales</taxon>
        <taxon>Bacillaceae</taxon>
        <taxon>Lederbergia</taxon>
    </lineage>
</organism>